<dbReference type="InterPro" id="IPR000014">
    <property type="entry name" value="PAS"/>
</dbReference>
<dbReference type="InterPro" id="IPR043128">
    <property type="entry name" value="Rev_trsase/Diguanyl_cyclase"/>
</dbReference>
<accession>A0ABW0KBP6</accession>
<sequence>MAAKLSGMAHSDNTKLAWLETDRFMYQFIEQAWDLFCVIDIQGDLLYASPSFERVVGFHPMTLDHIFALVDSEYRMDLHKLFIKTMQSLSSSKLEFRAKRAAEGHVWLECTAIPIKDNHGNLVQITYGLNDITTRKHQENRLIAMAYHDPLTGLPNRRLFKDQLSQMIAGTKRNGTPFALLYCDIDDFKTINDTMGHDVGDGFLQEFVTRIQGCLGDKDFFSRMGGDEFAILLHAIDSEAQVNGVAQRIVSCMEQPWEVKGHSFRATVSIGITLYNEFSDGTSIMKQVDVALYQVKTRGKRNFQLFQMNSMPNERQT</sequence>
<dbReference type="SUPFAM" id="SSF55785">
    <property type="entry name" value="PYP-like sensor domain (PAS domain)"/>
    <property type="match status" value="1"/>
</dbReference>
<keyword evidence="4" id="KW-0548">Nucleotidyltransferase</keyword>
<gene>
    <name evidence="4" type="ORF">ACFPOG_21200</name>
</gene>
<keyword evidence="4" id="KW-0808">Transferase</keyword>
<comment type="caution">
    <text evidence="4">The sequence shown here is derived from an EMBL/GenBank/DDBJ whole genome shotgun (WGS) entry which is preliminary data.</text>
</comment>
<dbReference type="Proteomes" id="UP001596044">
    <property type="component" value="Unassembled WGS sequence"/>
</dbReference>
<protein>
    <submittedName>
        <fullName evidence="4">Diguanylate cyclase domain-containing protein</fullName>
        <ecNumber evidence="4">2.7.7.65</ecNumber>
    </submittedName>
</protein>
<dbReference type="InterPro" id="IPR052163">
    <property type="entry name" value="DGC-Regulatory_Protein"/>
</dbReference>
<evidence type="ECO:0000313" key="5">
    <source>
        <dbReference type="Proteomes" id="UP001596044"/>
    </source>
</evidence>
<dbReference type="InterPro" id="IPR000700">
    <property type="entry name" value="PAS-assoc_C"/>
</dbReference>
<feature type="domain" description="PAC" evidence="2">
    <location>
        <begin position="92"/>
        <end position="144"/>
    </location>
</feature>
<dbReference type="RefSeq" id="WP_270878942.1">
    <property type="nucleotide sequence ID" value="NZ_JAQFVF010000022.1"/>
</dbReference>
<dbReference type="CDD" id="cd00130">
    <property type="entry name" value="PAS"/>
    <property type="match status" value="1"/>
</dbReference>
<dbReference type="PANTHER" id="PTHR46663">
    <property type="entry name" value="DIGUANYLATE CYCLASE DGCT-RELATED"/>
    <property type="match status" value="1"/>
</dbReference>
<reference evidence="5" key="1">
    <citation type="journal article" date="2019" name="Int. J. Syst. Evol. Microbiol.">
        <title>The Global Catalogue of Microorganisms (GCM) 10K type strain sequencing project: providing services to taxonomists for standard genome sequencing and annotation.</title>
        <authorList>
            <consortium name="The Broad Institute Genomics Platform"/>
            <consortium name="The Broad Institute Genome Sequencing Center for Infectious Disease"/>
            <person name="Wu L."/>
            <person name="Ma J."/>
        </authorList>
    </citation>
    <scope>NUCLEOTIDE SEQUENCE [LARGE SCALE GENOMIC DNA]</scope>
    <source>
        <strain evidence="5">KACC 11904</strain>
    </source>
</reference>
<dbReference type="GO" id="GO:0052621">
    <property type="term" value="F:diguanylate cyclase activity"/>
    <property type="evidence" value="ECO:0007669"/>
    <property type="project" value="UniProtKB-EC"/>
</dbReference>
<dbReference type="InterPro" id="IPR000160">
    <property type="entry name" value="GGDEF_dom"/>
</dbReference>
<dbReference type="Pfam" id="PF13426">
    <property type="entry name" value="PAS_9"/>
    <property type="match status" value="1"/>
</dbReference>
<feature type="domain" description="GGDEF" evidence="3">
    <location>
        <begin position="176"/>
        <end position="308"/>
    </location>
</feature>
<dbReference type="NCBIfam" id="TIGR00254">
    <property type="entry name" value="GGDEF"/>
    <property type="match status" value="1"/>
</dbReference>
<dbReference type="SMART" id="SM00267">
    <property type="entry name" value="GGDEF"/>
    <property type="match status" value="1"/>
</dbReference>
<dbReference type="PROSITE" id="PS50112">
    <property type="entry name" value="PAS"/>
    <property type="match status" value="1"/>
</dbReference>
<dbReference type="Gene3D" id="3.30.70.270">
    <property type="match status" value="1"/>
</dbReference>
<proteinExistence type="predicted"/>
<dbReference type="EC" id="2.7.7.65" evidence="4"/>
<dbReference type="CDD" id="cd01949">
    <property type="entry name" value="GGDEF"/>
    <property type="match status" value="1"/>
</dbReference>
<dbReference type="EMBL" id="JBHSMJ010000029">
    <property type="protein sequence ID" value="MFC5450775.1"/>
    <property type="molecule type" value="Genomic_DNA"/>
</dbReference>
<dbReference type="SUPFAM" id="SSF55073">
    <property type="entry name" value="Nucleotide cyclase"/>
    <property type="match status" value="1"/>
</dbReference>
<keyword evidence="5" id="KW-1185">Reference proteome</keyword>
<dbReference type="Pfam" id="PF00990">
    <property type="entry name" value="GGDEF"/>
    <property type="match status" value="1"/>
</dbReference>
<dbReference type="InterPro" id="IPR029787">
    <property type="entry name" value="Nucleotide_cyclase"/>
</dbReference>
<evidence type="ECO:0000259" key="1">
    <source>
        <dbReference type="PROSITE" id="PS50112"/>
    </source>
</evidence>
<evidence type="ECO:0000259" key="3">
    <source>
        <dbReference type="PROSITE" id="PS50887"/>
    </source>
</evidence>
<dbReference type="PROSITE" id="PS50887">
    <property type="entry name" value="GGDEF"/>
    <property type="match status" value="1"/>
</dbReference>
<dbReference type="InterPro" id="IPR035965">
    <property type="entry name" value="PAS-like_dom_sf"/>
</dbReference>
<dbReference type="NCBIfam" id="TIGR00229">
    <property type="entry name" value="sensory_box"/>
    <property type="match status" value="1"/>
</dbReference>
<feature type="domain" description="PAS" evidence="1">
    <location>
        <begin position="21"/>
        <end position="60"/>
    </location>
</feature>
<dbReference type="PROSITE" id="PS50113">
    <property type="entry name" value="PAC"/>
    <property type="match status" value="1"/>
</dbReference>
<organism evidence="4 5">
    <name type="scientific">Paenibacillus aestuarii</name>
    <dbReference type="NCBI Taxonomy" id="516965"/>
    <lineage>
        <taxon>Bacteria</taxon>
        <taxon>Bacillati</taxon>
        <taxon>Bacillota</taxon>
        <taxon>Bacilli</taxon>
        <taxon>Bacillales</taxon>
        <taxon>Paenibacillaceae</taxon>
        <taxon>Paenibacillus</taxon>
    </lineage>
</organism>
<evidence type="ECO:0000313" key="4">
    <source>
        <dbReference type="EMBL" id="MFC5450775.1"/>
    </source>
</evidence>
<name>A0ABW0KBP6_9BACL</name>
<dbReference type="PANTHER" id="PTHR46663:SF3">
    <property type="entry name" value="SLL0267 PROTEIN"/>
    <property type="match status" value="1"/>
</dbReference>
<dbReference type="Gene3D" id="3.30.450.20">
    <property type="entry name" value="PAS domain"/>
    <property type="match status" value="1"/>
</dbReference>
<evidence type="ECO:0000259" key="2">
    <source>
        <dbReference type="PROSITE" id="PS50113"/>
    </source>
</evidence>